<accession>A0ABY8J4K3</accession>
<dbReference type="InterPro" id="IPR011990">
    <property type="entry name" value="TPR-like_helical_dom_sf"/>
</dbReference>
<dbReference type="CDD" id="cd00093">
    <property type="entry name" value="HTH_XRE"/>
    <property type="match status" value="1"/>
</dbReference>
<dbReference type="InterPro" id="IPR001387">
    <property type="entry name" value="Cro/C1-type_HTH"/>
</dbReference>
<feature type="domain" description="HTH cro/C1-type" evidence="2">
    <location>
        <begin position="7"/>
        <end position="61"/>
    </location>
</feature>
<evidence type="ECO:0000313" key="3">
    <source>
        <dbReference type="EMBL" id="WFT76374.1"/>
    </source>
</evidence>
<dbReference type="PROSITE" id="PS50943">
    <property type="entry name" value="HTH_CROC1"/>
    <property type="match status" value="1"/>
</dbReference>
<dbReference type="EMBL" id="CP121671">
    <property type="protein sequence ID" value="WFT76374.1"/>
    <property type="molecule type" value="Genomic_DNA"/>
</dbReference>
<protein>
    <submittedName>
        <fullName evidence="3">Helix-turn-helix transcriptional regulator</fullName>
    </submittedName>
</protein>
<dbReference type="SMART" id="SM00530">
    <property type="entry name" value="HTH_XRE"/>
    <property type="match status" value="1"/>
</dbReference>
<dbReference type="InterPro" id="IPR010982">
    <property type="entry name" value="Lambda_DNA-bd_dom_sf"/>
</dbReference>
<dbReference type="Gene3D" id="1.10.260.40">
    <property type="entry name" value="lambda repressor-like DNA-binding domains"/>
    <property type="match status" value="1"/>
</dbReference>
<keyword evidence="1" id="KW-0802">TPR repeat</keyword>
<keyword evidence="4" id="KW-1185">Reference proteome</keyword>
<dbReference type="PROSITE" id="PS50005">
    <property type="entry name" value="TPR"/>
    <property type="match status" value="1"/>
</dbReference>
<feature type="repeat" description="TPR" evidence="1">
    <location>
        <begin position="261"/>
        <end position="294"/>
    </location>
</feature>
<evidence type="ECO:0000256" key="1">
    <source>
        <dbReference type="PROSITE-ProRule" id="PRU00339"/>
    </source>
</evidence>
<dbReference type="Proteomes" id="UP001221597">
    <property type="component" value="Chromosome"/>
</dbReference>
<gene>
    <name evidence="3" type="ORF">P9989_08430</name>
</gene>
<dbReference type="SUPFAM" id="SSF48452">
    <property type="entry name" value="TPR-like"/>
    <property type="match status" value="1"/>
</dbReference>
<evidence type="ECO:0000313" key="4">
    <source>
        <dbReference type="Proteomes" id="UP001221597"/>
    </source>
</evidence>
<proteinExistence type="predicted"/>
<dbReference type="RefSeq" id="WP_283078328.1">
    <property type="nucleotide sequence ID" value="NZ_CP121671.1"/>
</dbReference>
<dbReference type="SMART" id="SM00028">
    <property type="entry name" value="TPR"/>
    <property type="match status" value="2"/>
</dbReference>
<evidence type="ECO:0000259" key="2">
    <source>
        <dbReference type="PROSITE" id="PS50943"/>
    </source>
</evidence>
<sequence length="410" mass="48152">MNEGKIIKYYREQSGMTQEQLGRGICSTTHISKIELGQTHYSAEIISLVAERLNINIKEEINTFETVKQELDQWLYAMIMERTQEIEAIKSKFETSKVIEISEYHSYYQLLLARYYLLHENNKKACDIIRTIEGCETSLPPYENSLYKHVRGILFLKNQEYQQAIEILKSIDNEMYNNPEYYYHLAIAYDANDAKHMAYSCAQEALQFFKETSNFLRIIDVEMLLLILKSQDKHHDFKDRRRKYEALIQSCELCHTVARKACVLHNLALEYFIMKDYETAGKLYKQSIDLKDKKSGKYLLSLEGYIQSCLRKKRSSLSELLDLAHEGIGIAEDMNAPLYVYLLTLTTFLIKKEHVKYYTYLNDHALPFFKLSGHVYLVKRSAKELFNYYSKIGQFKKAVDLAKPVMNYQN</sequence>
<dbReference type="Gene3D" id="1.25.40.1000">
    <property type="match status" value="1"/>
</dbReference>
<dbReference type="Gene3D" id="1.25.40.10">
    <property type="entry name" value="Tetratricopeptide repeat domain"/>
    <property type="match status" value="1"/>
</dbReference>
<organism evidence="3 4">
    <name type="scientific">Halobacillus naozhouensis</name>
    <dbReference type="NCBI Taxonomy" id="554880"/>
    <lineage>
        <taxon>Bacteria</taxon>
        <taxon>Bacillati</taxon>
        <taxon>Bacillota</taxon>
        <taxon>Bacilli</taxon>
        <taxon>Bacillales</taxon>
        <taxon>Bacillaceae</taxon>
        <taxon>Halobacillus</taxon>
    </lineage>
</organism>
<name>A0ABY8J4K3_9BACI</name>
<dbReference type="InterPro" id="IPR019734">
    <property type="entry name" value="TPR_rpt"/>
</dbReference>
<dbReference type="Pfam" id="PF01381">
    <property type="entry name" value="HTH_3"/>
    <property type="match status" value="1"/>
</dbReference>
<dbReference type="SUPFAM" id="SSF47413">
    <property type="entry name" value="lambda repressor-like DNA-binding domains"/>
    <property type="match status" value="1"/>
</dbReference>
<reference evidence="3 4" key="1">
    <citation type="submission" date="2023-04" db="EMBL/GenBank/DDBJ databases">
        <title>Genome sequence of Halobacillus naozhouensis KACC 21980.</title>
        <authorList>
            <person name="Kim S."/>
            <person name="Heo J."/>
            <person name="Kwon S.-W."/>
        </authorList>
    </citation>
    <scope>NUCLEOTIDE SEQUENCE [LARGE SCALE GENOMIC DNA]</scope>
    <source>
        <strain evidence="3 4">KCTC 13234</strain>
    </source>
</reference>